<accession>A0A6H9Z303</accession>
<gene>
    <name evidence="2" type="ORF">F8566_17670</name>
</gene>
<dbReference type="EMBL" id="WBMT01000008">
    <property type="protein sequence ID" value="KAB2347740.1"/>
    <property type="molecule type" value="Genomic_DNA"/>
</dbReference>
<organism evidence="2 3">
    <name type="scientific">Actinomadura rudentiformis</name>
    <dbReference type="NCBI Taxonomy" id="359158"/>
    <lineage>
        <taxon>Bacteria</taxon>
        <taxon>Bacillati</taxon>
        <taxon>Actinomycetota</taxon>
        <taxon>Actinomycetes</taxon>
        <taxon>Streptosporangiales</taxon>
        <taxon>Thermomonosporaceae</taxon>
        <taxon>Actinomadura</taxon>
    </lineage>
</organism>
<keyword evidence="3" id="KW-1185">Reference proteome</keyword>
<evidence type="ECO:0000313" key="2">
    <source>
        <dbReference type="EMBL" id="KAB2347740.1"/>
    </source>
</evidence>
<name>A0A6H9Z303_9ACTN</name>
<dbReference type="OrthoDB" id="4554725at2"/>
<proteinExistence type="predicted"/>
<dbReference type="Proteomes" id="UP000468735">
    <property type="component" value="Unassembled WGS sequence"/>
</dbReference>
<protein>
    <submittedName>
        <fullName evidence="2">DUF4132 domain-containing protein</fullName>
    </submittedName>
</protein>
<dbReference type="AlphaFoldDB" id="A0A6H9Z303"/>
<reference evidence="2 3" key="1">
    <citation type="submission" date="2019-09" db="EMBL/GenBank/DDBJ databases">
        <title>Actinomadura physcomitrii sp. nov., a novel actinomycete isolated from moss [Physcomitrium sphaericum (Ludw) Fuernr].</title>
        <authorList>
            <person name="Zhuang X."/>
            <person name="Liu C."/>
        </authorList>
    </citation>
    <scope>NUCLEOTIDE SEQUENCE [LARGE SCALE GENOMIC DNA]</scope>
    <source>
        <strain evidence="2 3">HMC1</strain>
    </source>
</reference>
<feature type="domain" description="DUF4132" evidence="1">
    <location>
        <begin position="828"/>
        <end position="1004"/>
    </location>
</feature>
<evidence type="ECO:0000259" key="1">
    <source>
        <dbReference type="Pfam" id="PF13569"/>
    </source>
</evidence>
<comment type="caution">
    <text evidence="2">The sequence shown here is derived from an EMBL/GenBank/DDBJ whole genome shotgun (WGS) entry which is preliminary data.</text>
</comment>
<dbReference type="Pfam" id="PF13569">
    <property type="entry name" value="DUF4132"/>
    <property type="match status" value="1"/>
</dbReference>
<dbReference type="RefSeq" id="WP_151561363.1">
    <property type="nucleotide sequence ID" value="NZ_WBMT01000008.1"/>
</dbReference>
<evidence type="ECO:0000313" key="3">
    <source>
        <dbReference type="Proteomes" id="UP000468735"/>
    </source>
</evidence>
<dbReference type="InterPro" id="IPR025406">
    <property type="entry name" value="DUF4132"/>
</dbReference>
<sequence length="1088" mass="119783">MISPAPDEDVLEIPTAWRSRLHPRRGGTPSSKIKIDRAAAPALRALIEEHAAYLEESLAHPRCDSAMAAAARAHLAGAPDPLGAAVVTGLLLAGGPKNLKDRSFPMADAILDEHGAAFAARWLAESTEIDVPFHVGRDDDGEVKVERWAIPHRPKKSHWDWREESWARRIRAALAAADDATYAEAVAGLEGCRRSRVQRLITTYLVPTRLDWVRESRAEAPSDPYERTLLWCSLAPGEKTAWTDRWAAGQPWESLDLGTFATLADAFGAAIAPLAASQMVNRNTRLNNQQMAAKVLSHLPSDEAFEFLLDRADLKHARLALLDAARRFPKRARRLLEDASNNPSPEIAAQAAEVLALLGEDTSSETLNEVPGAELPPVLTDPPWLRKKKTAKPVVIEGLTAPTVRQVVWLPGEEEEWADPIPTSYGTYPDDTDWEKEAARVRSQRFPIVQVSHLLLQAPVDLVRPHIDTWVRLGYWYDDDGLWPRRVVARHGVDAYPLAISAAQQNPASWGGVLLPFLDNHVAELVTGWLTRTKTVRPLAIAWLGRHGAEAARLLIPAALGKAGRDRKDAEAALRVVAGNIGADAVVATTREYGDAAATAIEAMLNVDPLDVMPGRPPTLPDWAAPNSLPPVREKDGQRTLPREAVGHLITMLAMSKPDEPYAGVSLVRAACDPASLAEFGWELFQRWQLHGTPSKDRWAFSQLGLLGDDETVRRLTPVIRAWPGEGGHTKAVDGLDVLASIGTEAALAQLYGISVKMPFKALKTRAAEKMREVAAGLGLTPERLADRLVPDFGLDADGGLTLDYGPRRFTVTFDEQLMPYLTDEDGVSRKDLPKPAASDDAEKAHAARERFRTLKKDVRASAAEQIRRLEVAMIMRRRWTVTEFRMFFVDQPLIWHIARRLLWQHDGGAFRIAEDRTFSDVRDEIVTLPTDAEIGIPHPLDLPAAELAAWSNLFADYEIIQPFAQIGRVVHALTKDEHGERLLRFEGTTVPFGAVLGLERRGWRRADVGDNGIIDSISRELPDGTYATLHLYPGLVTGMLEESGDQEIRAVTAEARRPGGAPRRFGDLDPILVSEVIADLTDLTAPE</sequence>